<dbReference type="SUPFAM" id="SSF52540">
    <property type="entry name" value="P-loop containing nucleoside triphosphate hydrolases"/>
    <property type="match status" value="2"/>
</dbReference>
<dbReference type="RefSeq" id="WP_134493381.1">
    <property type="nucleotide sequence ID" value="NZ_CP139087.1"/>
</dbReference>
<dbReference type="Pfam" id="PF13604">
    <property type="entry name" value="AAA_30"/>
    <property type="match status" value="1"/>
</dbReference>
<evidence type="ECO:0000313" key="3">
    <source>
        <dbReference type="EMBL" id="VFU17594.1"/>
    </source>
</evidence>
<name>A0A4U8Z7T2_METTU</name>
<evidence type="ECO:0000313" key="4">
    <source>
        <dbReference type="Proteomes" id="UP000294360"/>
    </source>
</evidence>
<dbReference type="OrthoDB" id="1826980at2"/>
<feature type="domain" description="TrwC relaxase" evidence="2">
    <location>
        <begin position="18"/>
        <end position="344"/>
    </location>
</feature>
<dbReference type="Proteomes" id="UP000294360">
    <property type="component" value="Plasmid 3"/>
</dbReference>
<accession>A0A4U8Z7T2</accession>
<feature type="region of interest" description="Disordered" evidence="1">
    <location>
        <begin position="1"/>
        <end position="29"/>
    </location>
</feature>
<sequence length="1042" mass="113066">MLNFRKVSADSDGSEIRRYMTQDKPEPDPVRAIDAGGKLLESGEKLTQYYTGRGARASWRPDMPAAVAAAIGLADARQQPRDMELDRLFEAKRADNGKGWSQHQRKNSGFDFVFSPHKSVSLAAEFASNPAEAAAIRNAIWAANDDALRYAADDLALARKGHAGEKGADHGEIGWVTFAHDAARPTVAVQNGPDGATYLLDVPTAGDPHYHLHNFIPNMVVTKEGRVGSIDSRALSAHKVHEYGAYFQAQLADRLRALGVRTGYDHDEQAVVLTDIPEKAVTLFSKRDRQVIGDARKIAREQALDWDELTIDRKRQILHEASAEGRLGKTKDEAHEVWRQQAAEIGWTHDTVIGAIQHPALTDEDRCDTAYRHAAAALSGEFQTSAVIDYDRLRVHAARGLIAGGVNRGRDDVDRVVALLEARGFKHNGVAVSVVAGLRDGKLSVTHTEQIRIEQSLSAQARAAATQRTSSLSEPAILAAIRAVQKDDPGVQFTDEQRSAIYAIGRGGKLSLLTGVAGAGKTTLLRPLVRAWKDAGYEMVGMSTAWRQADALKDPGIERTFALQPLLDAIETGDFTPDARTVLVIDEVSQIGPRPMLKLLELQAQTGMTIKMLGDREQVQSIEAGDTIELLRRVLPKSAMPEVLISQRQKGARDLKIASLFRDGDAETAFEMKREDGTAHLVEGDYDQVVHKIADLYIERTDALQAADKRMGVTITTLTNSEASDISQAIRKRLIQRGAIGTDQTIHKAVYYRGEKAELFNMPIATGDKLRLCRKTTANIGGRSATIGNNGDIVSVVGKTNQGLALRNERGQVAEVDWQRLTDKKTGRLLVGFGRAFTIDAAQGMSTRGEHINALPHGTGAASAFKTYTAESRATGQTHTMISKAAVLGAVKRSMALGDATPVTDEDLWDRIAKDTSQKPYKALAIDLAAKAKIASEPTVKNGLSAHRRIERAAAATPALGQKIRETFDGAAAREAFGRQREALDEFVQQCAAMLKEAAETVKEHMNALRVAIRPDAAVHGAASPAERPPEAAIRPSPSPGP</sequence>
<dbReference type="Gene3D" id="3.40.50.300">
    <property type="entry name" value="P-loop containing nucleotide triphosphate hydrolases"/>
    <property type="match status" value="1"/>
</dbReference>
<protein>
    <submittedName>
        <fullName evidence="3">AAA domain-containing protein</fullName>
    </submittedName>
</protein>
<dbReference type="AlphaFoldDB" id="A0A4U8Z7T2"/>
<dbReference type="InterPro" id="IPR027417">
    <property type="entry name" value="P-loop_NTPase"/>
</dbReference>
<dbReference type="NCBIfam" id="NF041492">
    <property type="entry name" value="MobF"/>
    <property type="match status" value="1"/>
</dbReference>
<organism evidence="3 4">
    <name type="scientific">Methylocella tundrae</name>
    <dbReference type="NCBI Taxonomy" id="227605"/>
    <lineage>
        <taxon>Bacteria</taxon>
        <taxon>Pseudomonadati</taxon>
        <taxon>Pseudomonadota</taxon>
        <taxon>Alphaproteobacteria</taxon>
        <taxon>Hyphomicrobiales</taxon>
        <taxon>Beijerinckiaceae</taxon>
        <taxon>Methylocella</taxon>
    </lineage>
</organism>
<dbReference type="InterPro" id="IPR014862">
    <property type="entry name" value="TrwC"/>
</dbReference>
<dbReference type="SUPFAM" id="SSF55464">
    <property type="entry name" value="Origin of replication-binding domain, RBD-like"/>
    <property type="match status" value="1"/>
</dbReference>
<feature type="compositionally biased region" description="Low complexity" evidence="1">
    <location>
        <begin position="1022"/>
        <end position="1036"/>
    </location>
</feature>
<evidence type="ECO:0000256" key="1">
    <source>
        <dbReference type="SAM" id="MobiDB-lite"/>
    </source>
</evidence>
<feature type="compositionally biased region" description="Basic and acidic residues" evidence="1">
    <location>
        <begin position="14"/>
        <end position="29"/>
    </location>
</feature>
<gene>
    <name evidence="3" type="ORF">MTUNDRAET4_0133</name>
</gene>
<feature type="region of interest" description="Disordered" evidence="1">
    <location>
        <begin position="1019"/>
        <end position="1042"/>
    </location>
</feature>
<dbReference type="EMBL" id="LR536452">
    <property type="protein sequence ID" value="VFU17594.1"/>
    <property type="molecule type" value="Genomic_DNA"/>
</dbReference>
<keyword evidence="3" id="KW-0614">Plasmid</keyword>
<dbReference type="KEGG" id="mtun:MTUNDRAET4_0133.2"/>
<reference evidence="3 4" key="1">
    <citation type="submission" date="2019-03" db="EMBL/GenBank/DDBJ databases">
        <authorList>
            <person name="Kox A.R. M."/>
        </authorList>
    </citation>
    <scope>NUCLEOTIDE SEQUENCE [LARGE SCALE GENOMIC DNA]</scope>
    <source>
        <strain evidence="3">MTUNDRAET4 annotated genome</strain>
        <plasmid evidence="4">3</plasmid>
    </source>
</reference>
<geneLocation type="plasmid" evidence="3 4">
    <name>3</name>
</geneLocation>
<dbReference type="Pfam" id="PF08751">
    <property type="entry name" value="TrwC"/>
    <property type="match status" value="1"/>
</dbReference>
<evidence type="ECO:0000259" key="2">
    <source>
        <dbReference type="Pfam" id="PF08751"/>
    </source>
</evidence>
<proteinExistence type="predicted"/>